<name>A0A6A6ERY4_9PEZI</name>
<protein>
    <recommendedName>
        <fullName evidence="1">F-box domain-containing protein</fullName>
    </recommendedName>
</protein>
<dbReference type="InterPro" id="IPR001810">
    <property type="entry name" value="F-box_dom"/>
</dbReference>
<dbReference type="EMBL" id="ML994613">
    <property type="protein sequence ID" value="KAF2193539.1"/>
    <property type="molecule type" value="Genomic_DNA"/>
</dbReference>
<accession>A0A6A6ERY4</accession>
<dbReference type="PROSITE" id="PS50181">
    <property type="entry name" value="FBOX"/>
    <property type="match status" value="1"/>
</dbReference>
<evidence type="ECO:0000259" key="1">
    <source>
        <dbReference type="PROSITE" id="PS50181"/>
    </source>
</evidence>
<evidence type="ECO:0000313" key="3">
    <source>
        <dbReference type="Proteomes" id="UP000800200"/>
    </source>
</evidence>
<dbReference type="CDD" id="cd09917">
    <property type="entry name" value="F-box_SF"/>
    <property type="match status" value="1"/>
</dbReference>
<gene>
    <name evidence="2" type="ORF">K469DRAFT_691105</name>
</gene>
<keyword evidence="3" id="KW-1185">Reference proteome</keyword>
<dbReference type="SUPFAM" id="SSF81383">
    <property type="entry name" value="F-box domain"/>
    <property type="match status" value="1"/>
</dbReference>
<reference evidence="2" key="1">
    <citation type="journal article" date="2020" name="Stud. Mycol.">
        <title>101 Dothideomycetes genomes: a test case for predicting lifestyles and emergence of pathogens.</title>
        <authorList>
            <person name="Haridas S."/>
            <person name="Albert R."/>
            <person name="Binder M."/>
            <person name="Bloem J."/>
            <person name="Labutti K."/>
            <person name="Salamov A."/>
            <person name="Andreopoulos B."/>
            <person name="Baker S."/>
            <person name="Barry K."/>
            <person name="Bills G."/>
            <person name="Bluhm B."/>
            <person name="Cannon C."/>
            <person name="Castanera R."/>
            <person name="Culley D."/>
            <person name="Daum C."/>
            <person name="Ezra D."/>
            <person name="Gonzalez J."/>
            <person name="Henrissat B."/>
            <person name="Kuo A."/>
            <person name="Liang C."/>
            <person name="Lipzen A."/>
            <person name="Lutzoni F."/>
            <person name="Magnuson J."/>
            <person name="Mondo S."/>
            <person name="Nolan M."/>
            <person name="Ohm R."/>
            <person name="Pangilinan J."/>
            <person name="Park H.-J."/>
            <person name="Ramirez L."/>
            <person name="Alfaro M."/>
            <person name="Sun H."/>
            <person name="Tritt A."/>
            <person name="Yoshinaga Y."/>
            <person name="Zwiers L.-H."/>
            <person name="Turgeon B."/>
            <person name="Goodwin S."/>
            <person name="Spatafora J."/>
            <person name="Crous P."/>
            <person name="Grigoriev I."/>
        </authorList>
    </citation>
    <scope>NUCLEOTIDE SEQUENCE</scope>
    <source>
        <strain evidence="2">CBS 207.26</strain>
    </source>
</reference>
<dbReference type="Pfam" id="PF00646">
    <property type="entry name" value="F-box"/>
    <property type="match status" value="1"/>
</dbReference>
<dbReference type="AlphaFoldDB" id="A0A6A6ERY4"/>
<proteinExistence type="predicted"/>
<feature type="domain" description="F-box" evidence="1">
    <location>
        <begin position="1"/>
        <end position="44"/>
    </location>
</feature>
<evidence type="ECO:0000313" key="2">
    <source>
        <dbReference type="EMBL" id="KAF2193539.1"/>
    </source>
</evidence>
<sequence length="621" mass="71162">MLENLPVEIVREISSYLPTKDLKNFSQVSNRLLEITTELLYQSVTVKASELTLELPYVEPLLLAHRSKRRPLQHVRTINFESQFYRKTKDRCPHNLWTNKMFGVDSVDSDEENDEEAEHCNFDDLGHHVLPLLKAFDDNKLRCFTWGLGTCLPHEILGPEGFLPEKQRSIETLRLVTDPTCFGHDHMAEMPLDVFRQLRRFSWSGIRSEDHFLALQSVLSNNRDQLVELELNLIHWEETSKCLDELIDSLKWEGGTELLEENEDIAHSSSKFFAHYILGLPMVATNPSFSNLQVLSLTAVSFEDTAELMASAFNFGGLCSLTLRLCPGWDKLLDQITRSENTTALKEFEIQTNIEYDGDEPDRIVSCFLTSFEGLEKLAVEMGSPSETVSIWRSAARHESTLKRFIHHQRDICTDDESPAFNELIDNMDLSLTLYEDDVKYWNADTSKHPLVNVKLEFLGICCAPHDQFLKQVIGALTASKSSLQVLHIRQSGSDLKWTASWGICLKRYKSGYYIPVYTTDQDEEFPVLVEELSEFARWAFGPDGFVALKILAFGDFSYQGRHQRAQVLLCRDESRVSDNASGKNFRYVKKSDQELWELLEYYSEALESCPADPLFSTDTI</sequence>
<dbReference type="OrthoDB" id="3785457at2759"/>
<dbReference type="Proteomes" id="UP000800200">
    <property type="component" value="Unassembled WGS sequence"/>
</dbReference>
<dbReference type="InterPro" id="IPR036047">
    <property type="entry name" value="F-box-like_dom_sf"/>
</dbReference>
<organism evidence="2 3">
    <name type="scientific">Zopfia rhizophila CBS 207.26</name>
    <dbReference type="NCBI Taxonomy" id="1314779"/>
    <lineage>
        <taxon>Eukaryota</taxon>
        <taxon>Fungi</taxon>
        <taxon>Dikarya</taxon>
        <taxon>Ascomycota</taxon>
        <taxon>Pezizomycotina</taxon>
        <taxon>Dothideomycetes</taxon>
        <taxon>Dothideomycetes incertae sedis</taxon>
        <taxon>Zopfiaceae</taxon>
        <taxon>Zopfia</taxon>
    </lineage>
</organism>